<keyword evidence="6" id="KW-0731">Sigma factor</keyword>
<dbReference type="PIRSF" id="PIRSF000774">
    <property type="entry name" value="RpoN"/>
    <property type="match status" value="1"/>
</dbReference>
<organism evidence="11 12">
    <name type="scientific">Lysinibacillus parviboronicapiens</name>
    <dbReference type="NCBI Taxonomy" id="436516"/>
    <lineage>
        <taxon>Bacteria</taxon>
        <taxon>Bacillati</taxon>
        <taxon>Bacillota</taxon>
        <taxon>Bacilli</taxon>
        <taxon>Bacillales</taxon>
        <taxon>Bacillaceae</taxon>
        <taxon>Lysinibacillus</taxon>
    </lineage>
</organism>
<dbReference type="InterPro" id="IPR007634">
    <property type="entry name" value="RNA_pol_sigma_54_DNA-bd"/>
</dbReference>
<dbReference type="PROSITE" id="PS50044">
    <property type="entry name" value="SIGMA54_3"/>
    <property type="match status" value="1"/>
</dbReference>
<dbReference type="Pfam" id="PF00309">
    <property type="entry name" value="Sigma54_AID"/>
    <property type="match status" value="1"/>
</dbReference>
<dbReference type="RefSeq" id="WP_354470654.1">
    <property type="nucleotide sequence ID" value="NZ_JBEPSB010000001.1"/>
</dbReference>
<dbReference type="PRINTS" id="PR00045">
    <property type="entry name" value="SIGMA54FCT"/>
</dbReference>
<comment type="caution">
    <text evidence="11">The sequence shown here is derived from an EMBL/GenBank/DDBJ whole genome shotgun (WGS) entry which is preliminary data.</text>
</comment>
<evidence type="ECO:0000259" key="9">
    <source>
        <dbReference type="Pfam" id="PF04552"/>
    </source>
</evidence>
<dbReference type="PANTHER" id="PTHR32248">
    <property type="entry name" value="RNA POLYMERASE SIGMA-54 FACTOR"/>
    <property type="match status" value="1"/>
</dbReference>
<keyword evidence="5" id="KW-0805">Transcription regulation</keyword>
<dbReference type="PROSITE" id="PS00718">
    <property type="entry name" value="SIGMA54_2"/>
    <property type="match status" value="1"/>
</dbReference>
<accession>A0ABV2PDA4</accession>
<sequence length="445" mass="51594">MQMTIKTSQKVTQVLSAQLVQHLEILQYSANELEQYIYEKANENPLIVVTDAEAKRQYEEIMQLASCSFNTFSLPYDVSRNDQFNIIEMKLAEKESYEQFLLEQVPMHKNLSSVDLRILKFLIQSLDDRLFLDVELEIVAQKYKTTLSHVEAILDLLQTFEPVGVGARSYKEYLLIQLDNDQFAPIIASQFISSDLELVAAQAFKQLSKKYNIPLQEVKKAVHYIKKLKPIIVGDKLETIPYVNPDIEVKKIEEEWIIKLNRHYLPSVSIDESYVTLLKNDLNYKTYYRDSIKDALALLQGIEQRDKTLYELARWFVQLQEDFFIDGLEAIKPMRLKDVAGVLGVHESTISRAIRGKYIQVPHGIYALQSFFTKGLMNTSGKMDSIMYIKKRLKQLIEREDKQNPLADQQITNILCTEGIQISRRTVAKYREEMNITSSFNRAYG</sequence>
<dbReference type="Gene3D" id="1.10.10.60">
    <property type="entry name" value="Homeodomain-like"/>
    <property type="match status" value="1"/>
</dbReference>
<reference evidence="11 12" key="1">
    <citation type="submission" date="2024-06" db="EMBL/GenBank/DDBJ databases">
        <title>Sorghum-associated microbial communities from plants grown in Nebraska, USA.</title>
        <authorList>
            <person name="Schachtman D."/>
        </authorList>
    </citation>
    <scope>NUCLEOTIDE SEQUENCE [LARGE SCALE GENOMIC DNA]</scope>
    <source>
        <strain evidence="11 12">736</strain>
    </source>
</reference>
<dbReference type="PANTHER" id="PTHR32248:SF4">
    <property type="entry name" value="RNA POLYMERASE SIGMA-54 FACTOR"/>
    <property type="match status" value="1"/>
</dbReference>
<keyword evidence="7" id="KW-0238">DNA-binding</keyword>
<protein>
    <submittedName>
        <fullName evidence="11">RNA polymerase sigma-54 factor</fullName>
    </submittedName>
</protein>
<feature type="domain" description="RNA polymerase sigma factor 54 core-binding" evidence="10">
    <location>
        <begin position="90"/>
        <end position="274"/>
    </location>
</feature>
<dbReference type="Proteomes" id="UP001549363">
    <property type="component" value="Unassembled WGS sequence"/>
</dbReference>
<evidence type="ECO:0000256" key="5">
    <source>
        <dbReference type="ARBA" id="ARBA00023015"/>
    </source>
</evidence>
<gene>
    <name evidence="11" type="ORF">ABIA69_000071</name>
</gene>
<feature type="domain" description="RNA polymerase sigma factor 54 DNA-binding" evidence="9">
    <location>
        <begin position="286"/>
        <end position="442"/>
    </location>
</feature>
<name>A0ABV2PDA4_9BACI</name>
<proteinExistence type="inferred from homology"/>
<evidence type="ECO:0000256" key="2">
    <source>
        <dbReference type="ARBA" id="ARBA00022478"/>
    </source>
</evidence>
<dbReference type="InterPro" id="IPR038709">
    <property type="entry name" value="RpoN_core-bd_sf"/>
</dbReference>
<dbReference type="InterPro" id="IPR007046">
    <property type="entry name" value="RNA_pol_sigma_54_core-bd"/>
</dbReference>
<dbReference type="EMBL" id="JBEPSB010000001">
    <property type="protein sequence ID" value="MET4558928.1"/>
    <property type="molecule type" value="Genomic_DNA"/>
</dbReference>
<keyword evidence="4" id="KW-0548">Nucleotidyltransferase</keyword>
<dbReference type="Pfam" id="PF04963">
    <property type="entry name" value="Sigma54_CBD"/>
    <property type="match status" value="1"/>
</dbReference>
<dbReference type="Pfam" id="PF04552">
    <property type="entry name" value="Sigma54_DBD"/>
    <property type="match status" value="1"/>
</dbReference>
<evidence type="ECO:0000259" key="10">
    <source>
        <dbReference type="Pfam" id="PF04963"/>
    </source>
</evidence>
<comment type="similarity">
    <text evidence="1">Belongs to the sigma-54 factor family.</text>
</comment>
<evidence type="ECO:0000256" key="4">
    <source>
        <dbReference type="ARBA" id="ARBA00022695"/>
    </source>
</evidence>
<evidence type="ECO:0000313" key="12">
    <source>
        <dbReference type="Proteomes" id="UP001549363"/>
    </source>
</evidence>
<dbReference type="PROSITE" id="PS00717">
    <property type="entry name" value="SIGMA54_1"/>
    <property type="match status" value="1"/>
</dbReference>
<evidence type="ECO:0000256" key="1">
    <source>
        <dbReference type="ARBA" id="ARBA00008798"/>
    </source>
</evidence>
<dbReference type="Gene3D" id="1.10.10.1330">
    <property type="entry name" value="RNA polymerase sigma-54 factor, core-binding domain"/>
    <property type="match status" value="1"/>
</dbReference>
<dbReference type="InterPro" id="IPR000394">
    <property type="entry name" value="RNA_pol_sigma_54"/>
</dbReference>
<evidence type="ECO:0000256" key="8">
    <source>
        <dbReference type="ARBA" id="ARBA00023163"/>
    </source>
</evidence>
<evidence type="ECO:0000313" key="11">
    <source>
        <dbReference type="EMBL" id="MET4558928.1"/>
    </source>
</evidence>
<evidence type="ECO:0000256" key="7">
    <source>
        <dbReference type="ARBA" id="ARBA00023125"/>
    </source>
</evidence>
<keyword evidence="2" id="KW-0240">DNA-directed RNA polymerase</keyword>
<keyword evidence="12" id="KW-1185">Reference proteome</keyword>
<keyword evidence="8" id="KW-0804">Transcription</keyword>
<evidence type="ECO:0000256" key="6">
    <source>
        <dbReference type="ARBA" id="ARBA00023082"/>
    </source>
</evidence>
<keyword evidence="3" id="KW-0808">Transferase</keyword>
<evidence type="ECO:0000256" key="3">
    <source>
        <dbReference type="ARBA" id="ARBA00022679"/>
    </source>
</evidence>
<dbReference type="NCBIfam" id="TIGR02395">
    <property type="entry name" value="rpoN_sigma"/>
    <property type="match status" value="1"/>
</dbReference>